<proteinExistence type="predicted"/>
<keyword evidence="2" id="KW-1185">Reference proteome</keyword>
<dbReference type="AlphaFoldDB" id="A0A9P7VMR7"/>
<evidence type="ECO:0000313" key="2">
    <source>
        <dbReference type="Proteomes" id="UP000812287"/>
    </source>
</evidence>
<organism evidence="1 2">
    <name type="scientific">Guyanagaster necrorhizus</name>
    <dbReference type="NCBI Taxonomy" id="856835"/>
    <lineage>
        <taxon>Eukaryota</taxon>
        <taxon>Fungi</taxon>
        <taxon>Dikarya</taxon>
        <taxon>Basidiomycota</taxon>
        <taxon>Agaricomycotina</taxon>
        <taxon>Agaricomycetes</taxon>
        <taxon>Agaricomycetidae</taxon>
        <taxon>Agaricales</taxon>
        <taxon>Marasmiineae</taxon>
        <taxon>Physalacriaceae</taxon>
        <taxon>Guyanagaster</taxon>
    </lineage>
</organism>
<evidence type="ECO:0000313" key="1">
    <source>
        <dbReference type="EMBL" id="KAG7443477.1"/>
    </source>
</evidence>
<dbReference type="GeneID" id="66101689"/>
<comment type="caution">
    <text evidence="1">The sequence shown here is derived from an EMBL/GenBank/DDBJ whole genome shotgun (WGS) entry which is preliminary data.</text>
</comment>
<dbReference type="OrthoDB" id="61113at2759"/>
<dbReference type="EMBL" id="MU250545">
    <property type="protein sequence ID" value="KAG7443477.1"/>
    <property type="molecule type" value="Genomic_DNA"/>
</dbReference>
<sequence length="281" mass="31644">MSFFNFQIVSPTFLTSIQLDEIVAISVRTYDTNPTIRAMTGGNKTLYDPFLRSVNRELLLEGKVWLAVSEGFNNAYARLTEETKYWWQNIYGPQIKEFMDNALGETADLDGWMTPLLADDPPCSKKWPNSPAALPNYVSQPLNGLAAHTSRISFLSERPWCASFRLQQDDAIHFSRHPRLSKSCLSSHSPSFFPVRCIHICLEAHVKVVITSSFIPLVSMVLDLSRQAGEGGFVLSDDRRDESAFRTKEKQGVVFNDLGKESVVDGRAHVRYEQNTACLST</sequence>
<protein>
    <submittedName>
        <fullName evidence="1">Uncharacterized protein</fullName>
    </submittedName>
</protein>
<gene>
    <name evidence="1" type="ORF">BT62DRAFT_1078539</name>
</gene>
<reference evidence="1" key="1">
    <citation type="submission" date="2020-11" db="EMBL/GenBank/DDBJ databases">
        <title>Adaptations for nitrogen fixation in a non-lichenized fungal sporocarp promotes dispersal by wood-feeding termites.</title>
        <authorList>
            <consortium name="DOE Joint Genome Institute"/>
            <person name="Koch R.A."/>
            <person name="Yoon G."/>
            <person name="Arayal U."/>
            <person name="Lail K."/>
            <person name="Amirebrahimi M."/>
            <person name="Labutti K."/>
            <person name="Lipzen A."/>
            <person name="Riley R."/>
            <person name="Barry K."/>
            <person name="Henrissat B."/>
            <person name="Grigoriev I.V."/>
            <person name="Herr J.R."/>
            <person name="Aime M.C."/>
        </authorList>
    </citation>
    <scope>NUCLEOTIDE SEQUENCE</scope>
    <source>
        <strain evidence="1">MCA 3950</strain>
    </source>
</reference>
<dbReference type="Proteomes" id="UP000812287">
    <property type="component" value="Unassembled WGS sequence"/>
</dbReference>
<accession>A0A9P7VMR7</accession>
<name>A0A9P7VMR7_9AGAR</name>
<dbReference type="RefSeq" id="XP_043036977.1">
    <property type="nucleotide sequence ID" value="XM_043179395.1"/>
</dbReference>